<reference evidence="1 2" key="1">
    <citation type="journal article" date="2008" name="Nature">
        <title>The genome of the model beetle and pest Tribolium castaneum.</title>
        <authorList>
            <consortium name="Tribolium Genome Sequencing Consortium"/>
            <person name="Richards S."/>
            <person name="Gibbs R.A."/>
            <person name="Weinstock G.M."/>
            <person name="Brown S.J."/>
            <person name="Denell R."/>
            <person name="Beeman R.W."/>
            <person name="Gibbs R."/>
            <person name="Beeman R.W."/>
            <person name="Brown S.J."/>
            <person name="Bucher G."/>
            <person name="Friedrich M."/>
            <person name="Grimmelikhuijzen C.J."/>
            <person name="Klingler M."/>
            <person name="Lorenzen M."/>
            <person name="Richards S."/>
            <person name="Roth S."/>
            <person name="Schroder R."/>
            <person name="Tautz D."/>
            <person name="Zdobnov E.M."/>
            <person name="Muzny D."/>
            <person name="Gibbs R.A."/>
            <person name="Weinstock G.M."/>
            <person name="Attaway T."/>
            <person name="Bell S."/>
            <person name="Buhay C.J."/>
            <person name="Chandrabose M.N."/>
            <person name="Chavez D."/>
            <person name="Clerk-Blankenburg K.P."/>
            <person name="Cree A."/>
            <person name="Dao M."/>
            <person name="Davis C."/>
            <person name="Chacko J."/>
            <person name="Dinh H."/>
            <person name="Dugan-Rocha S."/>
            <person name="Fowler G."/>
            <person name="Garner T.T."/>
            <person name="Garnes J."/>
            <person name="Gnirke A."/>
            <person name="Hawes A."/>
            <person name="Hernandez J."/>
            <person name="Hines S."/>
            <person name="Holder M."/>
            <person name="Hume J."/>
            <person name="Jhangiani S.N."/>
            <person name="Joshi V."/>
            <person name="Khan Z.M."/>
            <person name="Jackson L."/>
            <person name="Kovar C."/>
            <person name="Kowis A."/>
            <person name="Lee S."/>
            <person name="Lewis L.R."/>
            <person name="Margolis J."/>
            <person name="Morgan M."/>
            <person name="Nazareth L.V."/>
            <person name="Nguyen N."/>
            <person name="Okwuonu G."/>
            <person name="Parker D."/>
            <person name="Richards S."/>
            <person name="Ruiz S.J."/>
            <person name="Santibanez J."/>
            <person name="Savard J."/>
            <person name="Scherer S.E."/>
            <person name="Schneider B."/>
            <person name="Sodergren E."/>
            <person name="Tautz D."/>
            <person name="Vattahil S."/>
            <person name="Villasana D."/>
            <person name="White C.S."/>
            <person name="Wright R."/>
            <person name="Park Y."/>
            <person name="Beeman R.W."/>
            <person name="Lord J."/>
            <person name="Oppert B."/>
            <person name="Lorenzen M."/>
            <person name="Brown S."/>
            <person name="Wang L."/>
            <person name="Savard J."/>
            <person name="Tautz D."/>
            <person name="Richards S."/>
            <person name="Weinstock G."/>
            <person name="Gibbs R.A."/>
            <person name="Liu Y."/>
            <person name="Worley K."/>
            <person name="Weinstock G."/>
            <person name="Elsik C.G."/>
            <person name="Reese J.T."/>
            <person name="Elhaik E."/>
            <person name="Landan G."/>
            <person name="Graur D."/>
            <person name="Arensburger P."/>
            <person name="Atkinson P."/>
            <person name="Beeman R.W."/>
            <person name="Beidler J."/>
            <person name="Brown S.J."/>
            <person name="Demuth J.P."/>
            <person name="Drury D.W."/>
            <person name="Du Y.Z."/>
            <person name="Fujiwara H."/>
            <person name="Lorenzen M."/>
            <person name="Maselli V."/>
            <person name="Osanai M."/>
            <person name="Park Y."/>
            <person name="Robertson H.M."/>
            <person name="Tu Z."/>
            <person name="Wang J.J."/>
            <person name="Wang S."/>
            <person name="Richards S."/>
            <person name="Song H."/>
            <person name="Zhang L."/>
            <person name="Sodergren E."/>
            <person name="Werner D."/>
            <person name="Stanke M."/>
            <person name="Morgenstern B."/>
            <person name="Solovyev V."/>
            <person name="Kosarev P."/>
            <person name="Brown G."/>
            <person name="Chen H.C."/>
            <person name="Ermolaeva O."/>
            <person name="Hlavina W."/>
            <person name="Kapustin Y."/>
            <person name="Kiryutin B."/>
            <person name="Kitts P."/>
            <person name="Maglott D."/>
            <person name="Pruitt K."/>
            <person name="Sapojnikov V."/>
            <person name="Souvorov A."/>
            <person name="Mackey A.J."/>
            <person name="Waterhouse R.M."/>
            <person name="Wyder S."/>
            <person name="Zdobnov E.M."/>
            <person name="Zdobnov E.M."/>
            <person name="Wyder S."/>
            <person name="Kriventseva E.V."/>
            <person name="Kadowaki T."/>
            <person name="Bork P."/>
            <person name="Aranda M."/>
            <person name="Bao R."/>
            <person name="Beermann A."/>
            <person name="Berns N."/>
            <person name="Bolognesi R."/>
            <person name="Bonneton F."/>
            <person name="Bopp D."/>
            <person name="Brown S.J."/>
            <person name="Bucher G."/>
            <person name="Butts T."/>
            <person name="Chaumot A."/>
            <person name="Denell R.E."/>
            <person name="Ferrier D.E."/>
            <person name="Friedrich M."/>
            <person name="Gordon C.M."/>
            <person name="Jindra M."/>
            <person name="Klingler M."/>
            <person name="Lan Q."/>
            <person name="Lattorff H.M."/>
            <person name="Laudet V."/>
            <person name="von Levetsow C."/>
            <person name="Liu Z."/>
            <person name="Lutz R."/>
            <person name="Lynch J.A."/>
            <person name="da Fonseca R.N."/>
            <person name="Posnien N."/>
            <person name="Reuter R."/>
            <person name="Roth S."/>
            <person name="Savard J."/>
            <person name="Schinko J.B."/>
            <person name="Schmitt C."/>
            <person name="Schoppmeier M."/>
            <person name="Schroder R."/>
            <person name="Shippy T.D."/>
            <person name="Simonnet F."/>
            <person name="Marques-Souza H."/>
            <person name="Tautz D."/>
            <person name="Tomoyasu Y."/>
            <person name="Trauner J."/>
            <person name="Van der Zee M."/>
            <person name="Vervoort M."/>
            <person name="Wittkopp N."/>
            <person name="Wimmer E.A."/>
            <person name="Yang X."/>
            <person name="Jones A.K."/>
            <person name="Sattelle D.B."/>
            <person name="Ebert P.R."/>
            <person name="Nelson D."/>
            <person name="Scott J.G."/>
            <person name="Beeman R.W."/>
            <person name="Muthukrishnan S."/>
            <person name="Kramer K.J."/>
            <person name="Arakane Y."/>
            <person name="Beeman R.W."/>
            <person name="Zhu Q."/>
            <person name="Hogenkamp D."/>
            <person name="Dixit R."/>
            <person name="Oppert B."/>
            <person name="Jiang H."/>
            <person name="Zou Z."/>
            <person name="Marshall J."/>
            <person name="Elpidina E."/>
            <person name="Vinokurov K."/>
            <person name="Oppert C."/>
            <person name="Zou Z."/>
            <person name="Evans J."/>
            <person name="Lu Z."/>
            <person name="Zhao P."/>
            <person name="Sumathipala N."/>
            <person name="Altincicek B."/>
            <person name="Vilcinskas A."/>
            <person name="Williams M."/>
            <person name="Hultmark D."/>
            <person name="Hetru C."/>
            <person name="Jiang H."/>
            <person name="Grimmelikhuijzen C.J."/>
            <person name="Hauser F."/>
            <person name="Cazzamali G."/>
            <person name="Williamson M."/>
            <person name="Park Y."/>
            <person name="Li B."/>
            <person name="Tanaka Y."/>
            <person name="Predel R."/>
            <person name="Neupert S."/>
            <person name="Schachtner J."/>
            <person name="Verleyen P."/>
            <person name="Raible F."/>
            <person name="Bork P."/>
            <person name="Friedrich M."/>
            <person name="Walden K.K."/>
            <person name="Robertson H.M."/>
            <person name="Angeli S."/>
            <person name="Foret S."/>
            <person name="Bucher G."/>
            <person name="Schuetz S."/>
            <person name="Maleszka R."/>
            <person name="Wimmer E.A."/>
            <person name="Beeman R.W."/>
            <person name="Lorenzen M."/>
            <person name="Tomoyasu Y."/>
            <person name="Miller S.C."/>
            <person name="Grossmann D."/>
            <person name="Bucher G."/>
        </authorList>
    </citation>
    <scope>NUCLEOTIDE SEQUENCE [LARGE SCALE GENOMIC DNA]</scope>
    <source>
        <strain evidence="1 2">Georgia GA2</strain>
    </source>
</reference>
<organism evidence="1 2">
    <name type="scientific">Tribolium castaneum</name>
    <name type="common">Red flour beetle</name>
    <dbReference type="NCBI Taxonomy" id="7070"/>
    <lineage>
        <taxon>Eukaryota</taxon>
        <taxon>Metazoa</taxon>
        <taxon>Ecdysozoa</taxon>
        <taxon>Arthropoda</taxon>
        <taxon>Hexapoda</taxon>
        <taxon>Insecta</taxon>
        <taxon>Pterygota</taxon>
        <taxon>Neoptera</taxon>
        <taxon>Endopterygota</taxon>
        <taxon>Coleoptera</taxon>
        <taxon>Polyphaga</taxon>
        <taxon>Cucujiformia</taxon>
        <taxon>Tenebrionidae</taxon>
        <taxon>Tenebrionidae incertae sedis</taxon>
        <taxon>Tribolium</taxon>
    </lineage>
</organism>
<dbReference type="InParanoid" id="D6WDQ8"/>
<accession>D6WDQ8</accession>
<sequence length="58" mass="6489">MVYRPGVPETRFDLDLVNRIRAASATITPEILQTVHANNARRANACLQADGQNFEHLL</sequence>
<evidence type="ECO:0000313" key="2">
    <source>
        <dbReference type="Proteomes" id="UP000007266"/>
    </source>
</evidence>
<dbReference type="Proteomes" id="UP000007266">
    <property type="component" value="Linkage group 3"/>
</dbReference>
<gene>
    <name evidence="1" type="primary">GLEAN_03703</name>
    <name evidence="1" type="ORF">TcasGA2_TC003703</name>
</gene>
<proteinExistence type="predicted"/>
<keyword evidence="2" id="KW-1185">Reference proteome</keyword>
<dbReference type="PhylomeDB" id="D6WDQ8"/>
<evidence type="ECO:0000313" key="1">
    <source>
        <dbReference type="EMBL" id="EFA00816.1"/>
    </source>
</evidence>
<dbReference type="HOGENOM" id="CLU_2981661_0_0_1"/>
<dbReference type="AlphaFoldDB" id="D6WDQ8"/>
<protein>
    <submittedName>
        <fullName evidence="1">Uncharacterized protein</fullName>
    </submittedName>
</protein>
<dbReference type="EMBL" id="KQ971322">
    <property type="protein sequence ID" value="EFA00816.1"/>
    <property type="molecule type" value="Genomic_DNA"/>
</dbReference>
<name>D6WDQ8_TRICA</name>
<reference evidence="1 2" key="2">
    <citation type="journal article" date="2010" name="Nucleic Acids Res.">
        <title>BeetleBase in 2010: revisions to provide comprehensive genomic information for Tribolium castaneum.</title>
        <authorList>
            <person name="Kim H.S."/>
            <person name="Murphy T."/>
            <person name="Xia J."/>
            <person name="Caragea D."/>
            <person name="Park Y."/>
            <person name="Beeman R.W."/>
            <person name="Lorenzen M.D."/>
            <person name="Butcher S."/>
            <person name="Manak J.R."/>
            <person name="Brown S.J."/>
        </authorList>
    </citation>
    <scope>GENOME REANNOTATION</scope>
    <source>
        <strain evidence="1 2">Georgia GA2</strain>
    </source>
</reference>